<name>A0A8T6R1M5_9MICO</name>
<dbReference type="AlphaFoldDB" id="A0A8T6R1M5"/>
<feature type="transmembrane region" description="Helical" evidence="7">
    <location>
        <begin position="12"/>
        <end position="36"/>
    </location>
</feature>
<comment type="subcellular location">
    <subcellularLocation>
        <location evidence="1 7">Cell membrane</location>
        <topology evidence="1 7">Multi-pass membrane protein</topology>
    </subcellularLocation>
</comment>
<proteinExistence type="inferred from homology"/>
<keyword evidence="5 7" id="KW-1133">Transmembrane helix</keyword>
<protein>
    <submittedName>
        <fullName evidence="9">DedA family protein</fullName>
    </submittedName>
</protein>
<accession>A0A8T6R1M5</accession>
<evidence type="ECO:0000256" key="3">
    <source>
        <dbReference type="ARBA" id="ARBA00022475"/>
    </source>
</evidence>
<dbReference type="EMBL" id="SAYU02000018">
    <property type="protein sequence ID" value="NHA67867.1"/>
    <property type="molecule type" value="Genomic_DNA"/>
</dbReference>
<feature type="domain" description="VTT" evidence="8">
    <location>
        <begin position="36"/>
        <end position="160"/>
    </location>
</feature>
<evidence type="ECO:0000256" key="6">
    <source>
        <dbReference type="ARBA" id="ARBA00023136"/>
    </source>
</evidence>
<keyword evidence="4 7" id="KW-0812">Transmembrane</keyword>
<keyword evidence="6 7" id="KW-0472">Membrane</keyword>
<dbReference type="PANTHER" id="PTHR30353:SF0">
    <property type="entry name" value="TRANSMEMBRANE PROTEIN"/>
    <property type="match status" value="1"/>
</dbReference>
<feature type="transmembrane region" description="Helical" evidence="7">
    <location>
        <begin position="42"/>
        <end position="69"/>
    </location>
</feature>
<evidence type="ECO:0000256" key="5">
    <source>
        <dbReference type="ARBA" id="ARBA00022989"/>
    </source>
</evidence>
<evidence type="ECO:0000313" key="10">
    <source>
        <dbReference type="Proteomes" id="UP000287866"/>
    </source>
</evidence>
<dbReference type="InterPro" id="IPR032816">
    <property type="entry name" value="VTT_dom"/>
</dbReference>
<evidence type="ECO:0000256" key="4">
    <source>
        <dbReference type="ARBA" id="ARBA00022692"/>
    </source>
</evidence>
<feature type="transmembrane region" description="Helical" evidence="7">
    <location>
        <begin position="172"/>
        <end position="192"/>
    </location>
</feature>
<dbReference type="RefSeq" id="WP_165566408.1">
    <property type="nucleotide sequence ID" value="NZ_SAYU02000018.1"/>
</dbReference>
<dbReference type="InterPro" id="IPR032818">
    <property type="entry name" value="DedA-like"/>
</dbReference>
<keyword evidence="10" id="KW-1185">Reference proteome</keyword>
<evidence type="ECO:0000313" key="9">
    <source>
        <dbReference type="EMBL" id="NHA67867.1"/>
    </source>
</evidence>
<dbReference type="GO" id="GO:0005886">
    <property type="term" value="C:plasma membrane"/>
    <property type="evidence" value="ECO:0007669"/>
    <property type="project" value="UniProtKB-SubCell"/>
</dbReference>
<reference evidence="9" key="1">
    <citation type="submission" date="2020-03" db="EMBL/GenBank/DDBJ databases">
        <title>Phycicoccus flavus sp. nov., a novel endophytic actinobacterium isolated from branch of Kandelia candel.</title>
        <authorList>
            <person name="Tuo L."/>
        </authorList>
    </citation>
    <scope>NUCLEOTIDE SEQUENCE</scope>
    <source>
        <strain evidence="9">CMS6Z-2</strain>
    </source>
</reference>
<evidence type="ECO:0000256" key="1">
    <source>
        <dbReference type="ARBA" id="ARBA00004651"/>
    </source>
</evidence>
<dbReference type="PANTHER" id="PTHR30353">
    <property type="entry name" value="INNER MEMBRANE PROTEIN DEDA-RELATED"/>
    <property type="match status" value="1"/>
</dbReference>
<comment type="similarity">
    <text evidence="2 7">Belongs to the DedA family.</text>
</comment>
<dbReference type="Pfam" id="PF09335">
    <property type="entry name" value="VTT_dom"/>
    <property type="match status" value="1"/>
</dbReference>
<organism evidence="9 10">
    <name type="scientific">Phycicoccus flavus</name>
    <dbReference type="NCBI Taxonomy" id="2502783"/>
    <lineage>
        <taxon>Bacteria</taxon>
        <taxon>Bacillati</taxon>
        <taxon>Actinomycetota</taxon>
        <taxon>Actinomycetes</taxon>
        <taxon>Micrococcales</taxon>
        <taxon>Intrasporangiaceae</taxon>
        <taxon>Phycicoccus</taxon>
    </lineage>
</organism>
<keyword evidence="3 7" id="KW-1003">Cell membrane</keyword>
<evidence type="ECO:0000256" key="2">
    <source>
        <dbReference type="ARBA" id="ARBA00010792"/>
    </source>
</evidence>
<evidence type="ECO:0000256" key="7">
    <source>
        <dbReference type="RuleBase" id="RU367016"/>
    </source>
</evidence>
<dbReference type="Proteomes" id="UP000287866">
    <property type="component" value="Unassembled WGS sequence"/>
</dbReference>
<comment type="caution">
    <text evidence="9">The sequence shown here is derived from an EMBL/GenBank/DDBJ whole genome shotgun (WGS) entry which is preliminary data.</text>
</comment>
<sequence>MSGLLEQVLGQPAWIVYLVVGIVVFVEDAIFVGFVVPGETAAILGGVSAALGNTSLVVVALVVVAAAVIGDSVGFEIGRVLGPRLVDLRLLRRARPRLEAAEEFIRRRGPVSVFLARWTAFLRAVVPALAGSSRLPYPTFLVWNALGGLAWGVTCVVGGYLAGHSYRTLEHWLGVGPAVVVVLLAVGAYVVYRRRRGERDDAQDVGAAERTA</sequence>
<feature type="transmembrane region" description="Helical" evidence="7">
    <location>
        <begin position="140"/>
        <end position="160"/>
    </location>
</feature>
<gene>
    <name evidence="9" type="ORF">EPD83_007350</name>
</gene>
<evidence type="ECO:0000259" key="8">
    <source>
        <dbReference type="Pfam" id="PF09335"/>
    </source>
</evidence>